<proteinExistence type="predicted"/>
<keyword evidence="3" id="KW-1185">Reference proteome</keyword>
<protein>
    <submittedName>
        <fullName evidence="2">Uncharacterized protein</fullName>
    </submittedName>
</protein>
<evidence type="ECO:0000313" key="3">
    <source>
        <dbReference type="Proteomes" id="UP000324222"/>
    </source>
</evidence>
<accession>A0A5B7KH25</accession>
<feature type="compositionally biased region" description="Gly residues" evidence="1">
    <location>
        <begin position="102"/>
        <end position="119"/>
    </location>
</feature>
<name>A0A5B7KH25_PORTR</name>
<dbReference type="AlphaFoldDB" id="A0A5B7KH25"/>
<gene>
    <name evidence="2" type="ORF">E2C01_101934</name>
</gene>
<comment type="caution">
    <text evidence="2">The sequence shown here is derived from an EMBL/GenBank/DDBJ whole genome shotgun (WGS) entry which is preliminary data.</text>
</comment>
<evidence type="ECO:0000313" key="2">
    <source>
        <dbReference type="EMBL" id="MPD06144.1"/>
    </source>
</evidence>
<evidence type="ECO:0000256" key="1">
    <source>
        <dbReference type="SAM" id="MobiDB-lite"/>
    </source>
</evidence>
<organism evidence="2 3">
    <name type="scientific">Portunus trituberculatus</name>
    <name type="common">Swimming crab</name>
    <name type="synonym">Neptunus trituberculatus</name>
    <dbReference type="NCBI Taxonomy" id="210409"/>
    <lineage>
        <taxon>Eukaryota</taxon>
        <taxon>Metazoa</taxon>
        <taxon>Ecdysozoa</taxon>
        <taxon>Arthropoda</taxon>
        <taxon>Crustacea</taxon>
        <taxon>Multicrustacea</taxon>
        <taxon>Malacostraca</taxon>
        <taxon>Eumalacostraca</taxon>
        <taxon>Eucarida</taxon>
        <taxon>Decapoda</taxon>
        <taxon>Pleocyemata</taxon>
        <taxon>Brachyura</taxon>
        <taxon>Eubrachyura</taxon>
        <taxon>Portunoidea</taxon>
        <taxon>Portunidae</taxon>
        <taxon>Portuninae</taxon>
        <taxon>Portunus</taxon>
    </lineage>
</organism>
<dbReference type="Proteomes" id="UP000324222">
    <property type="component" value="Unassembled WGS sequence"/>
</dbReference>
<sequence length="129" mass="13365">MHLLLSSAHARSLSPCVARPCCGGVGVRGTWATSTTTTTTTTTTISKINKTLKITSVTLRSPVGNRTRGDMSCLAERRRNMTFCFVLRCEWGGKKGGRDVRTGGGGGGGGDGGGGGGACSKGKERRVRC</sequence>
<feature type="region of interest" description="Disordered" evidence="1">
    <location>
        <begin position="96"/>
        <end position="129"/>
    </location>
</feature>
<dbReference type="EMBL" id="VSRR010149634">
    <property type="protein sequence ID" value="MPD06144.1"/>
    <property type="molecule type" value="Genomic_DNA"/>
</dbReference>
<reference evidence="2 3" key="1">
    <citation type="submission" date="2019-05" db="EMBL/GenBank/DDBJ databases">
        <title>Another draft genome of Portunus trituberculatus and its Hox gene families provides insights of decapod evolution.</title>
        <authorList>
            <person name="Jeong J.-H."/>
            <person name="Song I."/>
            <person name="Kim S."/>
            <person name="Choi T."/>
            <person name="Kim D."/>
            <person name="Ryu S."/>
            <person name="Kim W."/>
        </authorList>
    </citation>
    <scope>NUCLEOTIDE SEQUENCE [LARGE SCALE GENOMIC DNA]</scope>
    <source>
        <tissue evidence="2">Muscle</tissue>
    </source>
</reference>